<dbReference type="EMBL" id="CAVMJV010000044">
    <property type="protein sequence ID" value="CAK5081423.1"/>
    <property type="molecule type" value="Genomic_DNA"/>
</dbReference>
<accession>A0ACB0ZR37</accession>
<keyword evidence="2" id="KW-1185">Reference proteome</keyword>
<sequence>MTILSKTILMRCPVVEKYHMIIFEGLPPSKEDMVFKKELESVMLCADYGVSFFLFFAMLEIL</sequence>
<gene>
    <name evidence="1" type="ORF">MENTE1834_LOCUS28655</name>
</gene>
<evidence type="ECO:0000313" key="1">
    <source>
        <dbReference type="EMBL" id="CAK5081423.1"/>
    </source>
</evidence>
<name>A0ACB0ZR37_MELEN</name>
<comment type="caution">
    <text evidence="1">The sequence shown here is derived from an EMBL/GenBank/DDBJ whole genome shotgun (WGS) entry which is preliminary data.</text>
</comment>
<proteinExistence type="predicted"/>
<evidence type="ECO:0000313" key="2">
    <source>
        <dbReference type="Proteomes" id="UP001497535"/>
    </source>
</evidence>
<reference evidence="1" key="1">
    <citation type="submission" date="2023-11" db="EMBL/GenBank/DDBJ databases">
        <authorList>
            <person name="Poullet M."/>
        </authorList>
    </citation>
    <scope>NUCLEOTIDE SEQUENCE</scope>
    <source>
        <strain evidence="1">E1834</strain>
    </source>
</reference>
<organism evidence="1 2">
    <name type="scientific">Meloidogyne enterolobii</name>
    <name type="common">Root-knot nematode worm</name>
    <name type="synonym">Meloidogyne mayaguensis</name>
    <dbReference type="NCBI Taxonomy" id="390850"/>
    <lineage>
        <taxon>Eukaryota</taxon>
        <taxon>Metazoa</taxon>
        <taxon>Ecdysozoa</taxon>
        <taxon>Nematoda</taxon>
        <taxon>Chromadorea</taxon>
        <taxon>Rhabditida</taxon>
        <taxon>Tylenchina</taxon>
        <taxon>Tylenchomorpha</taxon>
        <taxon>Tylenchoidea</taxon>
        <taxon>Meloidogynidae</taxon>
        <taxon>Meloidogyninae</taxon>
        <taxon>Meloidogyne</taxon>
    </lineage>
</organism>
<protein>
    <submittedName>
        <fullName evidence="1">Uncharacterized protein</fullName>
    </submittedName>
</protein>
<dbReference type="Proteomes" id="UP001497535">
    <property type="component" value="Unassembled WGS sequence"/>
</dbReference>